<dbReference type="PANTHER" id="PTHR36113:SF6">
    <property type="entry name" value="FOSFOMYCIN RESISTANCE PROTEIN FOSX"/>
    <property type="match status" value="1"/>
</dbReference>
<dbReference type="PROSITE" id="PS51819">
    <property type="entry name" value="VOC"/>
    <property type="match status" value="1"/>
</dbReference>
<evidence type="ECO:0000313" key="3">
    <source>
        <dbReference type="EMBL" id="NMH76640.1"/>
    </source>
</evidence>
<dbReference type="SUPFAM" id="SSF54593">
    <property type="entry name" value="Glyoxalase/Bleomycin resistance protein/Dihydroxybiphenyl dioxygenase"/>
    <property type="match status" value="1"/>
</dbReference>
<organism evidence="3 4">
    <name type="scientific">Pseudonocardia xinjiangensis</name>
    <dbReference type="NCBI Taxonomy" id="75289"/>
    <lineage>
        <taxon>Bacteria</taxon>
        <taxon>Bacillati</taxon>
        <taxon>Actinomycetota</taxon>
        <taxon>Actinomycetes</taxon>
        <taxon>Pseudonocardiales</taxon>
        <taxon>Pseudonocardiaceae</taxon>
        <taxon>Pseudonocardia</taxon>
    </lineage>
</organism>
<evidence type="ECO:0000256" key="1">
    <source>
        <dbReference type="ARBA" id="ARBA00022723"/>
    </source>
</evidence>
<accession>A0ABX1RBZ9</accession>
<dbReference type="EMBL" id="JAAXKY010000011">
    <property type="protein sequence ID" value="NMH76640.1"/>
    <property type="molecule type" value="Genomic_DNA"/>
</dbReference>
<name>A0ABX1RBZ9_9PSEU</name>
<dbReference type="Gene3D" id="3.10.180.10">
    <property type="entry name" value="2,3-Dihydroxybiphenyl 1,2-Dioxygenase, domain 1"/>
    <property type="match status" value="1"/>
</dbReference>
<dbReference type="InterPro" id="IPR037523">
    <property type="entry name" value="VOC_core"/>
</dbReference>
<dbReference type="Proteomes" id="UP001296706">
    <property type="component" value="Unassembled WGS sequence"/>
</dbReference>
<comment type="caution">
    <text evidence="3">The sequence shown here is derived from an EMBL/GenBank/DDBJ whole genome shotgun (WGS) entry which is preliminary data.</text>
</comment>
<proteinExistence type="predicted"/>
<sequence>MGLIDTAGIHHLRLTVTDLERSQEFYSDVLGFEVVAKSDGSPDDPAVLRDPSRLYGGVVFRAHGMLFGLRPVASGTDRFVAERVGLDHLSFTVPSREALTDAADRLEERGIPHGSVKDLSDFGISILSFSDPDGVHLELTAPL</sequence>
<keyword evidence="4" id="KW-1185">Reference proteome</keyword>
<keyword evidence="1" id="KW-0479">Metal-binding</keyword>
<evidence type="ECO:0000313" key="4">
    <source>
        <dbReference type="Proteomes" id="UP001296706"/>
    </source>
</evidence>
<dbReference type="PANTHER" id="PTHR36113">
    <property type="entry name" value="LYASE, PUTATIVE-RELATED-RELATED"/>
    <property type="match status" value="1"/>
</dbReference>
<dbReference type="InterPro" id="IPR051332">
    <property type="entry name" value="Fosfomycin_Res_Enzymes"/>
</dbReference>
<dbReference type="InterPro" id="IPR004360">
    <property type="entry name" value="Glyas_Fos-R_dOase_dom"/>
</dbReference>
<gene>
    <name evidence="3" type="ORF">HF577_05945</name>
</gene>
<dbReference type="RefSeq" id="WP_169394713.1">
    <property type="nucleotide sequence ID" value="NZ_BAAAJH010000008.1"/>
</dbReference>
<dbReference type="InterPro" id="IPR029068">
    <property type="entry name" value="Glyas_Bleomycin-R_OHBP_Dase"/>
</dbReference>
<evidence type="ECO:0000259" key="2">
    <source>
        <dbReference type="PROSITE" id="PS51819"/>
    </source>
</evidence>
<dbReference type="Pfam" id="PF00903">
    <property type="entry name" value="Glyoxalase"/>
    <property type="match status" value="1"/>
</dbReference>
<feature type="domain" description="VOC" evidence="2">
    <location>
        <begin position="8"/>
        <end position="142"/>
    </location>
</feature>
<reference evidence="3 4" key="1">
    <citation type="submission" date="2020-04" db="EMBL/GenBank/DDBJ databases">
        <authorList>
            <person name="Klaysubun C."/>
            <person name="Duangmal K."/>
            <person name="Lipun K."/>
        </authorList>
    </citation>
    <scope>NUCLEOTIDE SEQUENCE [LARGE SCALE GENOMIC DNA]</scope>
    <source>
        <strain evidence="3 4">JCM 11839</strain>
    </source>
</reference>
<protein>
    <submittedName>
        <fullName evidence="3">VOC family protein</fullName>
    </submittedName>
</protein>